<comment type="caution">
    <text evidence="2">The sequence shown here is derived from an EMBL/GenBank/DDBJ whole genome shotgun (WGS) entry which is preliminary data.</text>
</comment>
<protein>
    <submittedName>
        <fullName evidence="2">Uncharacterized protein</fullName>
    </submittedName>
</protein>
<name>A0A397I986_9GLOM</name>
<reference evidence="2 3" key="1">
    <citation type="submission" date="2018-08" db="EMBL/GenBank/DDBJ databases">
        <title>Genome and evolution of the arbuscular mycorrhizal fungus Diversispora epigaea (formerly Glomus versiforme) and its bacterial endosymbionts.</title>
        <authorList>
            <person name="Sun X."/>
            <person name="Fei Z."/>
            <person name="Harrison M."/>
        </authorList>
    </citation>
    <scope>NUCLEOTIDE SEQUENCE [LARGE SCALE GENOMIC DNA]</scope>
    <source>
        <strain evidence="2 3">IT104</strain>
    </source>
</reference>
<evidence type="ECO:0000256" key="1">
    <source>
        <dbReference type="SAM" id="Phobius"/>
    </source>
</evidence>
<keyword evidence="3" id="KW-1185">Reference proteome</keyword>
<keyword evidence="1" id="KW-1133">Transmembrane helix</keyword>
<gene>
    <name evidence="2" type="ORF">Glove_256g178</name>
</gene>
<evidence type="ECO:0000313" key="2">
    <source>
        <dbReference type="EMBL" id="RHZ71602.1"/>
    </source>
</evidence>
<evidence type="ECO:0000313" key="3">
    <source>
        <dbReference type="Proteomes" id="UP000266861"/>
    </source>
</evidence>
<feature type="transmembrane region" description="Helical" evidence="1">
    <location>
        <begin position="12"/>
        <end position="36"/>
    </location>
</feature>
<accession>A0A397I986</accession>
<dbReference type="EMBL" id="PQFF01000234">
    <property type="protein sequence ID" value="RHZ71602.1"/>
    <property type="molecule type" value="Genomic_DNA"/>
</dbReference>
<dbReference type="Proteomes" id="UP000266861">
    <property type="component" value="Unassembled WGS sequence"/>
</dbReference>
<organism evidence="2 3">
    <name type="scientific">Diversispora epigaea</name>
    <dbReference type="NCBI Taxonomy" id="1348612"/>
    <lineage>
        <taxon>Eukaryota</taxon>
        <taxon>Fungi</taxon>
        <taxon>Fungi incertae sedis</taxon>
        <taxon>Mucoromycota</taxon>
        <taxon>Glomeromycotina</taxon>
        <taxon>Glomeromycetes</taxon>
        <taxon>Diversisporales</taxon>
        <taxon>Diversisporaceae</taxon>
        <taxon>Diversispora</taxon>
    </lineage>
</organism>
<dbReference type="AlphaFoldDB" id="A0A397I986"/>
<proteinExistence type="predicted"/>
<keyword evidence="1" id="KW-0812">Transmembrane</keyword>
<keyword evidence="1" id="KW-0472">Membrane</keyword>
<sequence length="92" mass="11078">MAPLEEKKKIRLNINFNFFLFLTLVNFSSSIFPIIITPSGYQFLLYIYNHRPLITTRIKKSPKISTTLTLHHSYYSSKKRRFRPKHQFHPKH</sequence>